<keyword evidence="1" id="KW-0812">Transmembrane</keyword>
<gene>
    <name evidence="2" type="ORF">CGC48_05840</name>
</gene>
<keyword evidence="1" id="KW-1133">Transmembrane helix</keyword>
<dbReference type="EMBL" id="CP022378">
    <property type="protein sequence ID" value="ATA68192.1"/>
    <property type="molecule type" value="Genomic_DNA"/>
</dbReference>
<dbReference type="AlphaFoldDB" id="A0A250E5K2"/>
<sequence length="95" mass="11460">MFYLMPKEIFGIPTDELFYRLQVLVLTFWFIKLLFLNFKKVESCKLSDYILYISPFLVLGLSFFIDKKFIVLGIIILYSLLIVIYLVRKIYEAKW</sequence>
<organism evidence="2 3">
    <name type="scientific">Capnocytophaga cynodegmi</name>
    <dbReference type="NCBI Taxonomy" id="28189"/>
    <lineage>
        <taxon>Bacteria</taxon>
        <taxon>Pseudomonadati</taxon>
        <taxon>Bacteroidota</taxon>
        <taxon>Flavobacteriia</taxon>
        <taxon>Flavobacteriales</taxon>
        <taxon>Flavobacteriaceae</taxon>
        <taxon>Capnocytophaga</taxon>
    </lineage>
</organism>
<proteinExistence type="predicted"/>
<accession>A0A250E5K2</accession>
<evidence type="ECO:0000256" key="1">
    <source>
        <dbReference type="SAM" id="Phobius"/>
    </source>
</evidence>
<dbReference type="KEGG" id="ccyn:CGC48_05840"/>
<reference evidence="2 3" key="1">
    <citation type="journal article" date="2017" name="Genome Announc.">
        <title>Twelve Complete Reference Genomes of Clinical Isolates in the Capnocytophaga Genus.</title>
        <authorList>
            <person name="Villarma A."/>
            <person name="Gulvik C.A."/>
            <person name="Rowe L.A."/>
            <person name="Sheth M."/>
            <person name="Juieng P."/>
            <person name="Nicholson A.C."/>
            <person name="Loparev V.N."/>
            <person name="McQuiston J.R."/>
        </authorList>
    </citation>
    <scope>NUCLEOTIDE SEQUENCE [LARGE SCALE GENOMIC DNA]</scope>
    <source>
        <strain evidence="2 3">G7591</strain>
    </source>
</reference>
<name>A0A250E5K2_9FLAO</name>
<feature type="transmembrane region" description="Helical" evidence="1">
    <location>
        <begin position="71"/>
        <end position="87"/>
    </location>
</feature>
<feature type="transmembrane region" description="Helical" evidence="1">
    <location>
        <begin position="49"/>
        <end position="65"/>
    </location>
</feature>
<evidence type="ECO:0000313" key="3">
    <source>
        <dbReference type="Proteomes" id="UP000242855"/>
    </source>
</evidence>
<protein>
    <submittedName>
        <fullName evidence="2">Uncharacterized protein</fullName>
    </submittedName>
</protein>
<feature type="transmembrane region" description="Helical" evidence="1">
    <location>
        <begin position="17"/>
        <end position="37"/>
    </location>
</feature>
<dbReference type="Proteomes" id="UP000242855">
    <property type="component" value="Chromosome"/>
</dbReference>
<evidence type="ECO:0000313" key="2">
    <source>
        <dbReference type="EMBL" id="ATA68192.1"/>
    </source>
</evidence>
<keyword evidence="1" id="KW-0472">Membrane</keyword>